<evidence type="ECO:0000313" key="2">
    <source>
        <dbReference type="Proteomes" id="UP000772618"/>
    </source>
</evidence>
<keyword evidence="2" id="KW-1185">Reference proteome</keyword>
<evidence type="ECO:0000313" key="1">
    <source>
        <dbReference type="EMBL" id="MBT1706542.1"/>
    </source>
</evidence>
<gene>
    <name evidence="1" type="ORF">KK060_24930</name>
</gene>
<protein>
    <submittedName>
        <fullName evidence="1">Uncharacterized protein</fullName>
    </submittedName>
</protein>
<dbReference type="EMBL" id="JAHESD010000144">
    <property type="protein sequence ID" value="MBT1706542.1"/>
    <property type="molecule type" value="Genomic_DNA"/>
</dbReference>
<dbReference type="RefSeq" id="WP_254157969.1">
    <property type="nucleotide sequence ID" value="NZ_JAHESD010000144.1"/>
</dbReference>
<comment type="caution">
    <text evidence="1">The sequence shown here is derived from an EMBL/GenBank/DDBJ whole genome shotgun (WGS) entry which is preliminary data.</text>
</comment>
<accession>A0ABS5VYP8</accession>
<sequence length="76" mass="9084">MKSEKQAFFDELAMANEQILWTGRPLARPYKIRNIEWTLIEFVKLSAIAFGFSQRTILFFKKNFFQKQMFTTLHCS</sequence>
<organism evidence="1 2">
    <name type="scientific">Chryseosolibacter indicus</name>
    <dbReference type="NCBI Taxonomy" id="2782351"/>
    <lineage>
        <taxon>Bacteria</taxon>
        <taxon>Pseudomonadati</taxon>
        <taxon>Bacteroidota</taxon>
        <taxon>Cytophagia</taxon>
        <taxon>Cytophagales</taxon>
        <taxon>Chryseotaleaceae</taxon>
        <taxon>Chryseosolibacter</taxon>
    </lineage>
</organism>
<proteinExistence type="predicted"/>
<dbReference type="Proteomes" id="UP000772618">
    <property type="component" value="Unassembled WGS sequence"/>
</dbReference>
<name>A0ABS5VYP8_9BACT</name>
<reference evidence="1 2" key="1">
    <citation type="submission" date="2021-05" db="EMBL/GenBank/DDBJ databases">
        <title>A Polyphasic approach of four new species of the genus Ohtaekwangia: Ohtaekwangia histidinii sp. nov., Ohtaekwangia cretensis sp. nov., Ohtaekwangia indiensis sp. nov., Ohtaekwangia reichenbachii sp. nov. from diverse environment.</title>
        <authorList>
            <person name="Octaviana S."/>
        </authorList>
    </citation>
    <scope>NUCLEOTIDE SEQUENCE [LARGE SCALE GENOMIC DNA]</scope>
    <source>
        <strain evidence="1 2">PWU20</strain>
    </source>
</reference>